<evidence type="ECO:0000259" key="1">
    <source>
        <dbReference type="SMART" id="SM00233"/>
    </source>
</evidence>
<proteinExistence type="predicted"/>
<protein>
    <recommendedName>
        <fullName evidence="1">PH domain-containing protein</fullName>
    </recommendedName>
</protein>
<keyword evidence="3" id="KW-1185">Reference proteome</keyword>
<evidence type="ECO:0000313" key="2">
    <source>
        <dbReference type="EMBL" id="PJF20122.1"/>
    </source>
</evidence>
<sequence>MLDIFVCPTGGSLEQKMQAKMRSLKSRASEILKLGRTNSQMRQQPIDEDPVLSIPLGSLLRKSNGSAQLSGCFYINANENPGSAIVGEMSVHVVASPDSFTAPAVEEAPLARFTHCQYLTIQESRHWKRYHAVLDGRDLHLQDFELHHKLVSATIDLDSVIELEYLKEHICGVENVFRVRFENGHEILAYADNEMQGLEWADKVHRAVWNQPYIIATQ</sequence>
<feature type="domain" description="PH" evidence="1">
    <location>
        <begin position="113"/>
        <end position="211"/>
    </location>
</feature>
<dbReference type="SMART" id="SM00233">
    <property type="entry name" value="PH"/>
    <property type="match status" value="1"/>
</dbReference>
<dbReference type="Gene3D" id="2.30.29.30">
    <property type="entry name" value="Pleckstrin-homology domain (PH domain)/Phosphotyrosine-binding domain (PTB)"/>
    <property type="match status" value="1"/>
</dbReference>
<gene>
    <name evidence="2" type="ORF">PSACC_00064</name>
</gene>
<accession>A0A2H9TQV7</accession>
<dbReference type="AlphaFoldDB" id="A0A2H9TQV7"/>
<name>A0A2H9TQV7_9FUNG</name>
<dbReference type="SUPFAM" id="SSF50729">
    <property type="entry name" value="PH domain-like"/>
    <property type="match status" value="1"/>
</dbReference>
<dbReference type="InterPro" id="IPR001849">
    <property type="entry name" value="PH_domain"/>
</dbReference>
<evidence type="ECO:0000313" key="3">
    <source>
        <dbReference type="Proteomes" id="UP000240830"/>
    </source>
</evidence>
<dbReference type="InterPro" id="IPR011993">
    <property type="entry name" value="PH-like_dom_sf"/>
</dbReference>
<reference evidence="2 3" key="1">
    <citation type="submission" date="2016-10" db="EMBL/GenBank/DDBJ databases">
        <title>The genome of Paramicrosporidium saccamoebae is the missing link in understanding Cryptomycota and Microsporidia evolution.</title>
        <authorList>
            <person name="Quandt C.A."/>
            <person name="Beaudet D."/>
            <person name="Corsaro D."/>
            <person name="Michel R."/>
            <person name="Corradi N."/>
            <person name="James T."/>
        </authorList>
    </citation>
    <scope>NUCLEOTIDE SEQUENCE [LARGE SCALE GENOMIC DNA]</scope>
    <source>
        <strain evidence="2 3">KSL3</strain>
    </source>
</reference>
<dbReference type="Proteomes" id="UP000240830">
    <property type="component" value="Unassembled WGS sequence"/>
</dbReference>
<comment type="caution">
    <text evidence="2">The sequence shown here is derived from an EMBL/GenBank/DDBJ whole genome shotgun (WGS) entry which is preliminary data.</text>
</comment>
<organism evidence="2 3">
    <name type="scientific">Paramicrosporidium saccamoebae</name>
    <dbReference type="NCBI Taxonomy" id="1246581"/>
    <lineage>
        <taxon>Eukaryota</taxon>
        <taxon>Fungi</taxon>
        <taxon>Fungi incertae sedis</taxon>
        <taxon>Cryptomycota</taxon>
        <taxon>Cryptomycota incertae sedis</taxon>
        <taxon>Paramicrosporidium</taxon>
    </lineage>
</organism>
<dbReference type="EMBL" id="MTSL01000006">
    <property type="protein sequence ID" value="PJF20122.1"/>
    <property type="molecule type" value="Genomic_DNA"/>
</dbReference>